<keyword evidence="3" id="KW-1185">Reference proteome</keyword>
<organism evidence="2 3">
    <name type="scientific">Favolaschia claudopus</name>
    <dbReference type="NCBI Taxonomy" id="2862362"/>
    <lineage>
        <taxon>Eukaryota</taxon>
        <taxon>Fungi</taxon>
        <taxon>Dikarya</taxon>
        <taxon>Basidiomycota</taxon>
        <taxon>Agaricomycotina</taxon>
        <taxon>Agaricomycetes</taxon>
        <taxon>Agaricomycetidae</taxon>
        <taxon>Agaricales</taxon>
        <taxon>Marasmiineae</taxon>
        <taxon>Mycenaceae</taxon>
        <taxon>Favolaschia</taxon>
    </lineage>
</organism>
<evidence type="ECO:0000256" key="1">
    <source>
        <dbReference type="SAM" id="Coils"/>
    </source>
</evidence>
<dbReference type="AlphaFoldDB" id="A0AAW0DPL1"/>
<dbReference type="EMBL" id="JAWWNJ010000006">
    <property type="protein sequence ID" value="KAK7053657.1"/>
    <property type="molecule type" value="Genomic_DNA"/>
</dbReference>
<evidence type="ECO:0000313" key="3">
    <source>
        <dbReference type="Proteomes" id="UP001362999"/>
    </source>
</evidence>
<feature type="coiled-coil region" evidence="1">
    <location>
        <begin position="38"/>
        <end position="72"/>
    </location>
</feature>
<evidence type="ECO:0000313" key="2">
    <source>
        <dbReference type="EMBL" id="KAK7053657.1"/>
    </source>
</evidence>
<sequence length="548" mass="60849">MSDSLDQASSDDSELPPIVELDNLAISDADDFPTHSEIFAARTIVSSAKQELEELESRIIELKRTIAHNQRIIFSINRIPIEILLLIFLYTIRPKSGMIRTVLVSGPWLVSGVCRHWRRVALSSPSLWSFPTIYPVPNQSVSHFNLQLFRSGTTGALHPFLSAPQHDIHHLLRLIPRLIPTSNRWASLTMAFDWTHPRMKPVIAPLLDNVKSLEELQIEGFWEHPLSAITKLTLFSCAPRLTKLSVSGVCEPAVSLVLPWHQLTHYRAIGTAHEHIAVLERCRGSLISAHLGFHSPEFIAEKGRTERIVLPQLRHLYAGEADLLHVLSMPNLHSVVVQKIAGGVVNNDVANNAAAAVVDACLPLLRFIRRDRPTALSSISLRQSTLVAPTLLSIMEDSCVQCSLHTLSFHLNRGSIGAINELIARLRAVPATEDEVEIEIVAPHLTTLHLSGRALGSPSFNHALFVDMIDSRTRIHPRLQRLKRLTLQTTPKKLIPSPVIGRLNALSTERGFGLDVSSSYLDGEQTGGATGSDKYWWAMNGVMAGWMY</sequence>
<reference evidence="2 3" key="1">
    <citation type="journal article" date="2024" name="J Genomics">
        <title>Draft genome sequencing and assembly of Favolaschia claudopus CIRM-BRFM 2984 isolated from oak limbs.</title>
        <authorList>
            <person name="Navarro D."/>
            <person name="Drula E."/>
            <person name="Chaduli D."/>
            <person name="Cazenave R."/>
            <person name="Ahrendt S."/>
            <person name="Wang J."/>
            <person name="Lipzen A."/>
            <person name="Daum C."/>
            <person name="Barry K."/>
            <person name="Grigoriev I.V."/>
            <person name="Favel A."/>
            <person name="Rosso M.N."/>
            <person name="Martin F."/>
        </authorList>
    </citation>
    <scope>NUCLEOTIDE SEQUENCE [LARGE SCALE GENOMIC DNA]</scope>
    <source>
        <strain evidence="2 3">CIRM-BRFM 2984</strain>
    </source>
</reference>
<accession>A0AAW0DPL1</accession>
<keyword evidence="1" id="KW-0175">Coiled coil</keyword>
<name>A0AAW0DPL1_9AGAR</name>
<comment type="caution">
    <text evidence="2">The sequence shown here is derived from an EMBL/GenBank/DDBJ whole genome shotgun (WGS) entry which is preliminary data.</text>
</comment>
<dbReference type="Proteomes" id="UP001362999">
    <property type="component" value="Unassembled WGS sequence"/>
</dbReference>
<gene>
    <name evidence="2" type="ORF">R3P38DRAFT_2851476</name>
</gene>
<dbReference type="Gene3D" id="1.20.1280.50">
    <property type="match status" value="1"/>
</dbReference>
<proteinExistence type="predicted"/>
<protein>
    <submittedName>
        <fullName evidence="2">F-box domain-containing protein</fullName>
    </submittedName>
</protein>